<dbReference type="KEGG" id="bmx:BMS_2973"/>
<dbReference type="RefSeq" id="WP_014245510.1">
    <property type="nucleotide sequence ID" value="NC_016620.1"/>
</dbReference>
<dbReference type="PATRIC" id="fig|862908.3.peg.2843"/>
<name>E1WYU8_HALMS</name>
<evidence type="ECO:0000313" key="1">
    <source>
        <dbReference type="EMBL" id="CBW27738.1"/>
    </source>
</evidence>
<dbReference type="STRING" id="862908.BMS_2973"/>
<dbReference type="Proteomes" id="UP000008963">
    <property type="component" value="Chromosome"/>
</dbReference>
<reference evidence="2" key="1">
    <citation type="journal article" date="2013" name="ISME J.">
        <title>A small predatory core genome in the divergent marine Bacteriovorax marinus SJ and the terrestrial Bdellovibrio bacteriovorus.</title>
        <authorList>
            <person name="Crossman L.C."/>
            <person name="Chen H."/>
            <person name="Cerdeno-Tarraga A.M."/>
            <person name="Brooks K."/>
            <person name="Quail M.A."/>
            <person name="Pineiro S.A."/>
            <person name="Hobley L."/>
            <person name="Sockett R.E."/>
            <person name="Bentley S.D."/>
            <person name="Parkhill J."/>
            <person name="Williams H.N."/>
            <person name="Stine O.C."/>
        </authorList>
    </citation>
    <scope>NUCLEOTIDE SEQUENCE [LARGE SCALE GENOMIC DNA]</scope>
    <source>
        <strain evidence="2">ATCC BAA-682 / DSM 15412 / SJ</strain>
    </source>
</reference>
<dbReference type="AlphaFoldDB" id="E1WYU8"/>
<evidence type="ECO:0000313" key="2">
    <source>
        <dbReference type="Proteomes" id="UP000008963"/>
    </source>
</evidence>
<sequence>MAYSDLKKLKKEEIKDITKVEVDNLVVGGDLFAQSAFEFLSGKYPEQVTKILTKDILSKETSQFLGPNILRGEANIAFLKSAFEYAEIEETTETPKFYKDMKFKPFGGRSKSEKLQWGEEFYTGPGANYNLEKLFPFIKSDEFYNKLTESRLELLYSKVFKDGDNWVIECTNGTQIYTKKLVWADSPWKFYEEFKGKEKLSNEFIEFVESTKTPCALHVKLELEKEVTDQRETLLVPLSYTHEWGHFICEFSEYDEEKKVQTGEFLTFIDTNDTNEEDISKKIRLLKRNLEKIYPNFKEINAREFIVLTENTHSLSFDDTFSLESQDFLGNVFFVSSSAPFYYEENKDDSSADSCVGLSHLARGLKVLSQMKNSLS</sequence>
<dbReference type="EMBL" id="FQ312005">
    <property type="protein sequence ID" value="CBW27738.1"/>
    <property type="molecule type" value="Genomic_DNA"/>
</dbReference>
<accession>E1WYU8</accession>
<organism evidence="1 2">
    <name type="scientific">Halobacteriovorax marinus (strain ATCC BAA-682 / DSM 15412 / SJ)</name>
    <name type="common">Bacteriovorax marinus</name>
    <dbReference type="NCBI Taxonomy" id="862908"/>
    <lineage>
        <taxon>Bacteria</taxon>
        <taxon>Pseudomonadati</taxon>
        <taxon>Bdellovibrionota</taxon>
        <taxon>Bacteriovoracia</taxon>
        <taxon>Bacteriovoracales</taxon>
        <taxon>Halobacteriovoraceae</taxon>
        <taxon>Halobacteriovorax</taxon>
    </lineage>
</organism>
<dbReference type="OrthoDB" id="5289598at2"/>
<gene>
    <name evidence="1" type="ordered locus">BMS_2973</name>
</gene>
<protein>
    <submittedName>
        <fullName evidence="1">Uncharacterized protein</fullName>
    </submittedName>
</protein>
<dbReference type="HOGENOM" id="CLU_735227_0_0_7"/>
<keyword evidence="2" id="KW-1185">Reference proteome</keyword>
<proteinExistence type="predicted"/>